<evidence type="ECO:0000313" key="2">
    <source>
        <dbReference type="Proteomes" id="UP000292347"/>
    </source>
</evidence>
<protein>
    <submittedName>
        <fullName evidence="1">Uncharacterized protein</fullName>
    </submittedName>
</protein>
<proteinExistence type="predicted"/>
<gene>
    <name evidence="1" type="ORF">EO081_05950</name>
</gene>
<keyword evidence="2" id="KW-1185">Reference proteome</keyword>
<evidence type="ECO:0000313" key="1">
    <source>
        <dbReference type="EMBL" id="RXZ35700.1"/>
    </source>
</evidence>
<name>A0A4Q2J1V5_9SPHN</name>
<reference evidence="1 2" key="1">
    <citation type="submission" date="2019-01" db="EMBL/GenBank/DDBJ databases">
        <title>Sphingomonas mucosissima sp. nov. and Sphingomonas desiccabilis sp. nov., from biological soil crusts in the Colorado Plateau, USA.</title>
        <authorList>
            <person name="Zhu D."/>
        </authorList>
    </citation>
    <scope>NUCLEOTIDE SEQUENCE [LARGE SCALE GENOMIC DNA]</scope>
    <source>
        <strain evidence="1 2">CP1D</strain>
    </source>
</reference>
<accession>A0A4Q2J1V5</accession>
<organism evidence="1 2">
    <name type="scientific">Sphingomonas desiccabilis</name>
    <dbReference type="NCBI Taxonomy" id="429134"/>
    <lineage>
        <taxon>Bacteria</taxon>
        <taxon>Pseudomonadati</taxon>
        <taxon>Pseudomonadota</taxon>
        <taxon>Alphaproteobacteria</taxon>
        <taxon>Sphingomonadales</taxon>
        <taxon>Sphingomonadaceae</taxon>
        <taxon>Sphingomonas</taxon>
    </lineage>
</organism>
<comment type="caution">
    <text evidence="1">The sequence shown here is derived from an EMBL/GenBank/DDBJ whole genome shotgun (WGS) entry which is preliminary data.</text>
</comment>
<dbReference type="AlphaFoldDB" id="A0A4Q2J1V5"/>
<sequence length="84" mass="9174">MPGCARRAVEVPVPQPVPVAVDVRDTPPAELLRCPEQPAGFPTDAQPTMPAGVRAAAIRMARAVRDRGDQLVRLIRWHDPEACR</sequence>
<dbReference type="Proteomes" id="UP000292347">
    <property type="component" value="Unassembled WGS sequence"/>
</dbReference>
<dbReference type="EMBL" id="SDPT01000001">
    <property type="protein sequence ID" value="RXZ35700.1"/>
    <property type="molecule type" value="Genomic_DNA"/>
</dbReference>